<accession>A0A9X5C623</accession>
<evidence type="ECO:0000313" key="3">
    <source>
        <dbReference type="Proteomes" id="UP000474104"/>
    </source>
</evidence>
<name>A0A9X5C623_9FIRM</name>
<evidence type="ECO:0000313" key="2">
    <source>
        <dbReference type="EMBL" id="NDO68700.1"/>
    </source>
</evidence>
<dbReference type="Gene3D" id="3.90.550.10">
    <property type="entry name" value="Spore Coat Polysaccharide Biosynthesis Protein SpsA, Chain A"/>
    <property type="match status" value="1"/>
</dbReference>
<dbReference type="InterPro" id="IPR011990">
    <property type="entry name" value="TPR-like_helical_dom_sf"/>
</dbReference>
<gene>
    <name evidence="2" type="ORF">FMM80_08410</name>
</gene>
<dbReference type="EMBL" id="VIRB01000055">
    <property type="protein sequence ID" value="NDO68700.1"/>
    <property type="molecule type" value="Genomic_DNA"/>
</dbReference>
<dbReference type="Proteomes" id="UP000474104">
    <property type="component" value="Unassembled WGS sequence"/>
</dbReference>
<dbReference type="RefSeq" id="WP_162205494.1">
    <property type="nucleotide sequence ID" value="NZ_VIRB01000055.1"/>
</dbReference>
<dbReference type="SUPFAM" id="SSF53448">
    <property type="entry name" value="Nucleotide-diphospho-sugar transferases"/>
    <property type="match status" value="1"/>
</dbReference>
<dbReference type="PANTHER" id="PTHR43630:SF2">
    <property type="entry name" value="GLYCOSYLTRANSFERASE"/>
    <property type="match status" value="1"/>
</dbReference>
<dbReference type="AlphaFoldDB" id="A0A9X5C623"/>
<sequence length="679" mass="79591">MNIQLSISLLASDRAASLERCLDSLRPLLMQVPSELIIVFTGTDSQVKEIAERYTDKVIPFTWCDNFSAARNVGLWEAKGEWFLFIDDDEWFEDTTEIRDFFLSGEYKKYGAGLYKQKNYEEWDGIRCSDFYAFRMARIIPGIAFRNTVHEELAPTRGPWKYFDAYVNHYGYISNTGKLSSEKSSRNLPLLLQDIRERPSYIKNYLQIVTEYLIKSDYEKAEEYCRKGLALCSGQKDRFYKNWLLVSLVDALYEKGDKEKAEKEALFSLENEQPWELARLELYALLLAIYAGRNASDEILQYGTLFEETLAYMDKHPDLWQKQSYGNLTEQRIKMPSKLHNIRINCVKAALKYEDVIQAAYFLRLLPWKDEGWMQQYYPIFDSWKSSYESFDVILSHIPESSPYQLLQMAASQEGSGRETEERRKLFVQCVETTESSYLKHQAVKEAILLRMELGEIVSAMDLEEWRQCAKKLQHLVGPEESETLKMAAEKLVQDVPVYGLWLKKLLCEKELIEGFLVGDVMLQTLKEYCRYVLRFYQIQYRDEMFSREKRILLPKDCRFALYVWEALDQLEAAEFPEAVRLFRKALRFYPSMTGTIREIIRLISRKAETPAQNTGDEFRMLAQQMKESLQSMINSKQYTQAMSVILQLSPLLPEDLELLRMRQNLLRKMAESNTPQQS</sequence>
<dbReference type="Gene3D" id="1.25.40.10">
    <property type="entry name" value="Tetratricopeptide repeat domain"/>
    <property type="match status" value="1"/>
</dbReference>
<proteinExistence type="predicted"/>
<dbReference type="Pfam" id="PF00535">
    <property type="entry name" value="Glycos_transf_2"/>
    <property type="match status" value="1"/>
</dbReference>
<dbReference type="PANTHER" id="PTHR43630">
    <property type="entry name" value="POLY-BETA-1,6-N-ACETYL-D-GLUCOSAMINE SYNTHASE"/>
    <property type="match status" value="1"/>
</dbReference>
<dbReference type="InterPro" id="IPR001173">
    <property type="entry name" value="Glyco_trans_2-like"/>
</dbReference>
<dbReference type="SUPFAM" id="SSF48452">
    <property type="entry name" value="TPR-like"/>
    <property type="match status" value="1"/>
</dbReference>
<organism evidence="2 3">
    <name type="scientific">Schaedlerella arabinosiphila</name>
    <dbReference type="NCBI Taxonomy" id="2044587"/>
    <lineage>
        <taxon>Bacteria</taxon>
        <taxon>Bacillati</taxon>
        <taxon>Bacillota</taxon>
        <taxon>Clostridia</taxon>
        <taxon>Lachnospirales</taxon>
        <taxon>Lachnospiraceae</taxon>
        <taxon>Schaedlerella</taxon>
    </lineage>
</organism>
<reference evidence="2 3" key="1">
    <citation type="submission" date="2019-07" db="EMBL/GenBank/DDBJ databases">
        <title>Draft genome sequences of 15 bacterial species constituting the stable defined intestinal microbiota of the GM15 gnotobiotic mouse model.</title>
        <authorList>
            <person name="Elie C."/>
            <person name="Mathieu A."/>
            <person name="Saliou A."/>
            <person name="Darnaud M."/>
            <person name="Leulier F."/>
            <person name="Tamellini A."/>
        </authorList>
    </citation>
    <scope>NUCLEOTIDE SEQUENCE [LARGE SCALE GENOMIC DNA]</scope>
    <source>
        <strain evidence="3">ASF 502</strain>
    </source>
</reference>
<feature type="domain" description="Glycosyltransferase 2-like" evidence="1">
    <location>
        <begin position="14"/>
        <end position="95"/>
    </location>
</feature>
<comment type="caution">
    <text evidence="2">The sequence shown here is derived from an EMBL/GenBank/DDBJ whole genome shotgun (WGS) entry which is preliminary data.</text>
</comment>
<dbReference type="InterPro" id="IPR029044">
    <property type="entry name" value="Nucleotide-diphossugar_trans"/>
</dbReference>
<evidence type="ECO:0000259" key="1">
    <source>
        <dbReference type="Pfam" id="PF00535"/>
    </source>
</evidence>
<protein>
    <submittedName>
        <fullName evidence="2">Glycosyltransferase</fullName>
    </submittedName>
</protein>